<evidence type="ECO:0000313" key="2">
    <source>
        <dbReference type="Proteomes" id="UP001359485"/>
    </source>
</evidence>
<keyword evidence="2" id="KW-1185">Reference proteome</keyword>
<dbReference type="Proteomes" id="UP001359485">
    <property type="component" value="Unassembled WGS sequence"/>
</dbReference>
<proteinExistence type="predicted"/>
<dbReference type="EMBL" id="JAWJWF010000007">
    <property type="protein sequence ID" value="KAK6630714.1"/>
    <property type="molecule type" value="Genomic_DNA"/>
</dbReference>
<comment type="caution">
    <text evidence="1">The sequence shown here is derived from an EMBL/GenBank/DDBJ whole genome shotgun (WGS) entry which is preliminary data.</text>
</comment>
<name>A0ABR1AYH4_POLSC</name>
<protein>
    <submittedName>
        <fullName evidence="1">Uncharacterized protein</fullName>
    </submittedName>
</protein>
<gene>
    <name evidence="1" type="ORF">RUM44_002883</name>
</gene>
<reference evidence="1 2" key="1">
    <citation type="submission" date="2023-09" db="EMBL/GenBank/DDBJ databases">
        <title>Genomes of two closely related lineages of the louse Polyplax serrata with different host specificities.</title>
        <authorList>
            <person name="Martinu J."/>
            <person name="Tarabai H."/>
            <person name="Stefka J."/>
            <person name="Hypsa V."/>
        </authorList>
    </citation>
    <scope>NUCLEOTIDE SEQUENCE [LARGE SCALE GENOMIC DNA]</scope>
    <source>
        <strain evidence="1">98ZLc_SE</strain>
    </source>
</reference>
<organism evidence="1 2">
    <name type="scientific">Polyplax serrata</name>
    <name type="common">Common mouse louse</name>
    <dbReference type="NCBI Taxonomy" id="468196"/>
    <lineage>
        <taxon>Eukaryota</taxon>
        <taxon>Metazoa</taxon>
        <taxon>Ecdysozoa</taxon>
        <taxon>Arthropoda</taxon>
        <taxon>Hexapoda</taxon>
        <taxon>Insecta</taxon>
        <taxon>Pterygota</taxon>
        <taxon>Neoptera</taxon>
        <taxon>Paraneoptera</taxon>
        <taxon>Psocodea</taxon>
        <taxon>Troctomorpha</taxon>
        <taxon>Phthiraptera</taxon>
        <taxon>Anoplura</taxon>
        <taxon>Polyplacidae</taxon>
        <taxon>Polyplax</taxon>
    </lineage>
</organism>
<sequence>MKIDRTASNCFSSKFDKIEEYTRSDSPRVTLNQIKTQANSNVFQSLPLPPLTSCTSLKTKSRRFVE</sequence>
<accession>A0ABR1AYH4</accession>
<evidence type="ECO:0000313" key="1">
    <source>
        <dbReference type="EMBL" id="KAK6630714.1"/>
    </source>
</evidence>